<keyword evidence="1" id="KW-0732">Signal</keyword>
<feature type="domain" description="Cupin type-2" evidence="2">
    <location>
        <begin position="78"/>
        <end position="146"/>
    </location>
</feature>
<proteinExistence type="predicted"/>
<dbReference type="PANTHER" id="PTHR36156">
    <property type="entry name" value="SLR2101 PROTEIN"/>
    <property type="match status" value="1"/>
</dbReference>
<dbReference type="Proteomes" id="UP000191820">
    <property type="component" value="Chromosome"/>
</dbReference>
<organism evidence="3 4">
    <name type="scientific">Shewanella japonica</name>
    <dbReference type="NCBI Taxonomy" id="93973"/>
    <lineage>
        <taxon>Bacteria</taxon>
        <taxon>Pseudomonadati</taxon>
        <taxon>Pseudomonadota</taxon>
        <taxon>Gammaproteobacteria</taxon>
        <taxon>Alteromonadales</taxon>
        <taxon>Shewanellaceae</taxon>
        <taxon>Shewanella</taxon>
    </lineage>
</organism>
<dbReference type="Gene3D" id="2.60.120.10">
    <property type="entry name" value="Jelly Rolls"/>
    <property type="match status" value="1"/>
</dbReference>
<reference evidence="3 4" key="1">
    <citation type="submission" date="2017-03" db="EMBL/GenBank/DDBJ databases">
        <title>Genome sequencing of Shewanella japonica KCTC 22435.</title>
        <authorList>
            <person name="Kim K.M."/>
        </authorList>
    </citation>
    <scope>NUCLEOTIDE SEQUENCE [LARGE SCALE GENOMIC DNA]</scope>
    <source>
        <strain evidence="3 4">KCTC 22435</strain>
    </source>
</reference>
<dbReference type="RefSeq" id="WP_244899681.1">
    <property type="nucleotide sequence ID" value="NZ_CP020472.1"/>
</dbReference>
<dbReference type="PANTHER" id="PTHR36156:SF2">
    <property type="entry name" value="CUPIN TYPE-2 DOMAIN-CONTAINING PROTEIN"/>
    <property type="match status" value="1"/>
</dbReference>
<feature type="signal peptide" evidence="1">
    <location>
        <begin position="1"/>
        <end position="39"/>
    </location>
</feature>
<evidence type="ECO:0000259" key="2">
    <source>
        <dbReference type="Pfam" id="PF07883"/>
    </source>
</evidence>
<sequence>MIYHFTAKKIPCLASALRSVMFLGLSLTFVSSFLSTAVAIEPTDDIAVEQLLKTSKSWDGRTLPSYPTGQPEVTILKITIAPGATLPYHQHPVINAGILTKGHLTVTTKAGKQLVMKAGDAIAEVVDKWHYGTNSGVEPVEIIVFYAGIEGKPLTIKQK</sequence>
<dbReference type="SUPFAM" id="SSF51182">
    <property type="entry name" value="RmlC-like cupins"/>
    <property type="match status" value="1"/>
</dbReference>
<dbReference type="CDD" id="cd02236">
    <property type="entry name" value="cupin_CV2614-like"/>
    <property type="match status" value="1"/>
</dbReference>
<accession>A0ABN4YLM1</accession>
<name>A0ABN4YLM1_9GAMM</name>
<evidence type="ECO:0000256" key="1">
    <source>
        <dbReference type="SAM" id="SignalP"/>
    </source>
</evidence>
<evidence type="ECO:0000313" key="4">
    <source>
        <dbReference type="Proteomes" id="UP000191820"/>
    </source>
</evidence>
<dbReference type="EMBL" id="CP020472">
    <property type="protein sequence ID" value="ARD22594.1"/>
    <property type="molecule type" value="Genomic_DNA"/>
</dbReference>
<dbReference type="InterPro" id="IPR014710">
    <property type="entry name" value="RmlC-like_jellyroll"/>
</dbReference>
<gene>
    <name evidence="3" type="ORF">SJ2017_2304</name>
</gene>
<dbReference type="InterPro" id="IPR011051">
    <property type="entry name" value="RmlC_Cupin_sf"/>
</dbReference>
<keyword evidence="4" id="KW-1185">Reference proteome</keyword>
<protein>
    <submittedName>
        <fullName evidence="3">Cupin</fullName>
    </submittedName>
</protein>
<feature type="chain" id="PRO_5047277623" evidence="1">
    <location>
        <begin position="40"/>
        <end position="159"/>
    </location>
</feature>
<dbReference type="Pfam" id="PF07883">
    <property type="entry name" value="Cupin_2"/>
    <property type="match status" value="1"/>
</dbReference>
<dbReference type="InterPro" id="IPR013096">
    <property type="entry name" value="Cupin_2"/>
</dbReference>
<dbReference type="InterPro" id="IPR047142">
    <property type="entry name" value="OryJ/VirC-like"/>
</dbReference>
<evidence type="ECO:0000313" key="3">
    <source>
        <dbReference type="EMBL" id="ARD22594.1"/>
    </source>
</evidence>